<accession>A0A059B8V1</accession>
<dbReference type="PANTHER" id="PTHR33133">
    <property type="entry name" value="OS08G0107100 PROTEIN-RELATED"/>
    <property type="match status" value="1"/>
</dbReference>
<dbReference type="InParanoid" id="A0A059B8V1"/>
<reference evidence="2" key="1">
    <citation type="submission" date="2013-07" db="EMBL/GenBank/DDBJ databases">
        <title>The genome of Eucalyptus grandis.</title>
        <authorList>
            <person name="Schmutz J."/>
            <person name="Hayes R."/>
            <person name="Myburg A."/>
            <person name="Tuskan G."/>
            <person name="Grattapaglia D."/>
            <person name="Rokhsar D.S."/>
        </authorList>
    </citation>
    <scope>NUCLEOTIDE SEQUENCE</scope>
    <source>
        <tissue evidence="2">Leaf extractions</tissue>
    </source>
</reference>
<name>A0A059B8V1_EUCGR</name>
<dbReference type="Gramene" id="KCW62326">
    <property type="protein sequence ID" value="KCW62326"/>
    <property type="gene ID" value="EUGRSUZ_H04969"/>
</dbReference>
<dbReference type="GO" id="GO:0016020">
    <property type="term" value="C:membrane"/>
    <property type="evidence" value="ECO:0000318"/>
    <property type="project" value="GO_Central"/>
</dbReference>
<evidence type="ECO:0000313" key="2">
    <source>
        <dbReference type="EMBL" id="KCW62326.1"/>
    </source>
</evidence>
<protein>
    <submittedName>
        <fullName evidence="2">Uncharacterized protein</fullName>
    </submittedName>
</protein>
<dbReference type="EMBL" id="KK198760">
    <property type="protein sequence ID" value="KCW62326.1"/>
    <property type="molecule type" value="Genomic_DNA"/>
</dbReference>
<keyword evidence="1" id="KW-0812">Transmembrane</keyword>
<sequence length="256" mass="29069">METRNLDDLKTLDFFGIFCESLGIAVIHRELFAAKLLPACVVSFLFMAQFPEIGFEKLMGVVPKLWKKLIVTFIWANAMLLAYHVIVWSALNLRVIIENTFLLAVLSIAYALGFMYIIMAWDMANVVSVLEDVYVIKAIMKSNGLIKHNIGTVVFISYVIVYFYLVLQLPILLFVMFDVVVRERVLRIGIGVAYFSLMSMVVMYFVCNSNVGPHENIDKSFLAEHLQAYLGGENAQPTLSFPPNRTLEDDVDTFQL</sequence>
<organism evidence="2">
    <name type="scientific">Eucalyptus grandis</name>
    <name type="common">Flooded gum</name>
    <dbReference type="NCBI Taxonomy" id="71139"/>
    <lineage>
        <taxon>Eukaryota</taxon>
        <taxon>Viridiplantae</taxon>
        <taxon>Streptophyta</taxon>
        <taxon>Embryophyta</taxon>
        <taxon>Tracheophyta</taxon>
        <taxon>Spermatophyta</taxon>
        <taxon>Magnoliopsida</taxon>
        <taxon>eudicotyledons</taxon>
        <taxon>Gunneridae</taxon>
        <taxon>Pentapetalae</taxon>
        <taxon>rosids</taxon>
        <taxon>malvids</taxon>
        <taxon>Myrtales</taxon>
        <taxon>Myrtaceae</taxon>
        <taxon>Myrtoideae</taxon>
        <taxon>Eucalypteae</taxon>
        <taxon>Eucalyptus</taxon>
    </lineage>
</organism>
<evidence type="ECO:0000256" key="1">
    <source>
        <dbReference type="SAM" id="Phobius"/>
    </source>
</evidence>
<dbReference type="PANTHER" id="PTHR33133:SF5">
    <property type="entry name" value="OS08G0107100 PROTEIN"/>
    <property type="match status" value="1"/>
</dbReference>
<keyword evidence="1" id="KW-1133">Transmembrane helix</keyword>
<feature type="transmembrane region" description="Helical" evidence="1">
    <location>
        <begin position="100"/>
        <end position="121"/>
    </location>
</feature>
<keyword evidence="1" id="KW-0472">Membrane</keyword>
<dbReference type="STRING" id="71139.A0A059B8V1"/>
<feature type="transmembrane region" description="Helical" evidence="1">
    <location>
        <begin position="185"/>
        <end position="206"/>
    </location>
</feature>
<feature type="transmembrane region" description="Helical" evidence="1">
    <location>
        <begin position="70"/>
        <end position="93"/>
    </location>
</feature>
<gene>
    <name evidence="2" type="ORF">EUGRSUZ_H04969</name>
</gene>
<feature type="transmembrane region" description="Helical" evidence="1">
    <location>
        <begin position="31"/>
        <end position="50"/>
    </location>
</feature>
<proteinExistence type="predicted"/>
<feature type="transmembrane region" description="Helical" evidence="1">
    <location>
        <begin position="150"/>
        <end position="173"/>
    </location>
</feature>
<dbReference type="OMA" id="FFAYNIM"/>
<dbReference type="FunCoup" id="A0A059B8V1">
    <property type="interactions" value="1463"/>
</dbReference>
<dbReference type="AlphaFoldDB" id="A0A059B8V1"/>